<dbReference type="FunFam" id="3.30.70.270:FF:000001">
    <property type="entry name" value="Diguanylate cyclase domain protein"/>
    <property type="match status" value="1"/>
</dbReference>
<dbReference type="AlphaFoldDB" id="A0A7W9KK12"/>
<evidence type="ECO:0000313" key="4">
    <source>
        <dbReference type="Proteomes" id="UP000585638"/>
    </source>
</evidence>
<organism evidence="3 4">
    <name type="scientific">Kutzneria kofuensis</name>
    <dbReference type="NCBI Taxonomy" id="103725"/>
    <lineage>
        <taxon>Bacteria</taxon>
        <taxon>Bacillati</taxon>
        <taxon>Actinomycetota</taxon>
        <taxon>Actinomycetes</taxon>
        <taxon>Pseudonocardiales</taxon>
        <taxon>Pseudonocardiaceae</taxon>
        <taxon>Kutzneria</taxon>
    </lineage>
</organism>
<dbReference type="CDD" id="cd01949">
    <property type="entry name" value="GGDEF"/>
    <property type="match status" value="1"/>
</dbReference>
<dbReference type="GO" id="GO:0005886">
    <property type="term" value="C:plasma membrane"/>
    <property type="evidence" value="ECO:0007669"/>
    <property type="project" value="TreeGrafter"/>
</dbReference>
<feature type="transmembrane region" description="Helical" evidence="1">
    <location>
        <begin position="83"/>
        <end position="105"/>
    </location>
</feature>
<sequence>MLVRPAEWAIRRLSPALIAFTVLVELVAVTLPFLLPGRPATGGDWLRFGVLLVVGVAQAELSRRTERMRRFLASTVHVNMTSVWIFAGAVDLTPGLAVALTVLLFGHLWERIWRQLASRPAHRVIYTATTAVLSVLPVRPVLAAVGGALPFLDHDLRGLVAIAAAMAAFFVTNSALVTIALKLRYPDLTVRELFGGWDVNALELATLCLGALTAVVLMAHVYLVPLVVVPIVVLHRGVLMRQFQEAATTDHKTGVLNSVAWHDAAARELDRGAEFGVLMIDLDHFKRVNDTHGHLVGDAVLREVADTVCDQVREVDAVGRFGGEEFVVLLPGAGLPDAIRVAERIRTAIEDLTVTEGGAAVSALSASIGVSVHPMAGAVLEQVLLAADSALYEAKRGGRNRVVSLLDPA</sequence>
<reference evidence="3 4" key="1">
    <citation type="submission" date="2020-08" db="EMBL/GenBank/DDBJ databases">
        <title>Sequencing the genomes of 1000 actinobacteria strains.</title>
        <authorList>
            <person name="Klenk H.-P."/>
        </authorList>
    </citation>
    <scope>NUCLEOTIDE SEQUENCE [LARGE SCALE GENOMIC DNA]</scope>
    <source>
        <strain evidence="3 4">DSM 43851</strain>
    </source>
</reference>
<feature type="transmembrane region" description="Helical" evidence="1">
    <location>
        <begin position="45"/>
        <end position="62"/>
    </location>
</feature>
<evidence type="ECO:0000256" key="1">
    <source>
        <dbReference type="SAM" id="Phobius"/>
    </source>
</evidence>
<feature type="transmembrane region" description="Helical" evidence="1">
    <location>
        <begin position="12"/>
        <end position="33"/>
    </location>
</feature>
<dbReference type="PROSITE" id="PS50887">
    <property type="entry name" value="GGDEF"/>
    <property type="match status" value="1"/>
</dbReference>
<comment type="caution">
    <text evidence="3">The sequence shown here is derived from an EMBL/GenBank/DDBJ whole genome shotgun (WGS) entry which is preliminary data.</text>
</comment>
<gene>
    <name evidence="3" type="ORF">BJ998_005181</name>
</gene>
<dbReference type="Gene3D" id="3.30.70.270">
    <property type="match status" value="1"/>
</dbReference>
<dbReference type="GO" id="GO:1902201">
    <property type="term" value="P:negative regulation of bacterial-type flagellum-dependent cell motility"/>
    <property type="evidence" value="ECO:0007669"/>
    <property type="project" value="TreeGrafter"/>
</dbReference>
<dbReference type="NCBIfam" id="TIGR00254">
    <property type="entry name" value="GGDEF"/>
    <property type="match status" value="1"/>
</dbReference>
<feature type="transmembrane region" description="Helical" evidence="1">
    <location>
        <begin position="201"/>
        <end position="234"/>
    </location>
</feature>
<proteinExistence type="predicted"/>
<keyword evidence="1" id="KW-1133">Transmembrane helix</keyword>
<feature type="transmembrane region" description="Helical" evidence="1">
    <location>
        <begin position="159"/>
        <end position="181"/>
    </location>
</feature>
<dbReference type="InterPro" id="IPR043128">
    <property type="entry name" value="Rev_trsase/Diguanyl_cyclase"/>
</dbReference>
<keyword evidence="4" id="KW-1185">Reference proteome</keyword>
<feature type="transmembrane region" description="Helical" evidence="1">
    <location>
        <begin position="125"/>
        <end position="152"/>
    </location>
</feature>
<evidence type="ECO:0000313" key="3">
    <source>
        <dbReference type="EMBL" id="MBB5893985.1"/>
    </source>
</evidence>
<protein>
    <submittedName>
        <fullName evidence="3">Diguanylate cyclase (GGDEF)-like protein</fullName>
    </submittedName>
</protein>
<accession>A0A7W9KK12</accession>
<dbReference type="SUPFAM" id="SSF55073">
    <property type="entry name" value="Nucleotide cyclase"/>
    <property type="match status" value="1"/>
</dbReference>
<keyword evidence="1" id="KW-0812">Transmembrane</keyword>
<evidence type="ECO:0000259" key="2">
    <source>
        <dbReference type="PROSITE" id="PS50887"/>
    </source>
</evidence>
<dbReference type="SMART" id="SM00267">
    <property type="entry name" value="GGDEF"/>
    <property type="match status" value="1"/>
</dbReference>
<dbReference type="InterPro" id="IPR029787">
    <property type="entry name" value="Nucleotide_cyclase"/>
</dbReference>
<name>A0A7W9KK12_9PSEU</name>
<keyword evidence="1" id="KW-0472">Membrane</keyword>
<dbReference type="PANTHER" id="PTHR45138:SF9">
    <property type="entry name" value="DIGUANYLATE CYCLASE DGCM-RELATED"/>
    <property type="match status" value="1"/>
</dbReference>
<dbReference type="InterPro" id="IPR000160">
    <property type="entry name" value="GGDEF_dom"/>
</dbReference>
<dbReference type="GO" id="GO:0052621">
    <property type="term" value="F:diguanylate cyclase activity"/>
    <property type="evidence" value="ECO:0007669"/>
    <property type="project" value="TreeGrafter"/>
</dbReference>
<dbReference type="PANTHER" id="PTHR45138">
    <property type="entry name" value="REGULATORY COMPONENTS OF SENSORY TRANSDUCTION SYSTEM"/>
    <property type="match status" value="1"/>
</dbReference>
<dbReference type="EMBL" id="JACHIR010000001">
    <property type="protein sequence ID" value="MBB5893985.1"/>
    <property type="molecule type" value="Genomic_DNA"/>
</dbReference>
<feature type="domain" description="GGDEF" evidence="2">
    <location>
        <begin position="273"/>
        <end position="407"/>
    </location>
</feature>
<dbReference type="GO" id="GO:0043709">
    <property type="term" value="P:cell adhesion involved in single-species biofilm formation"/>
    <property type="evidence" value="ECO:0007669"/>
    <property type="project" value="TreeGrafter"/>
</dbReference>
<dbReference type="Pfam" id="PF00990">
    <property type="entry name" value="GGDEF"/>
    <property type="match status" value="1"/>
</dbReference>
<dbReference type="Proteomes" id="UP000585638">
    <property type="component" value="Unassembled WGS sequence"/>
</dbReference>
<dbReference type="InterPro" id="IPR050469">
    <property type="entry name" value="Diguanylate_Cyclase"/>
</dbReference>